<evidence type="ECO:0000256" key="1">
    <source>
        <dbReference type="SAM" id="MobiDB-lite"/>
    </source>
</evidence>
<evidence type="ECO:0000313" key="3">
    <source>
        <dbReference type="EMBL" id="CAA9293344.1"/>
    </source>
</evidence>
<reference evidence="3" key="1">
    <citation type="submission" date="2020-02" db="EMBL/GenBank/DDBJ databases">
        <authorList>
            <person name="Meier V. D."/>
        </authorList>
    </citation>
    <scope>NUCLEOTIDE SEQUENCE</scope>
    <source>
        <strain evidence="3">AVDCRST_MAG77</strain>
    </source>
</reference>
<evidence type="ECO:0000256" key="2">
    <source>
        <dbReference type="SAM" id="SignalP"/>
    </source>
</evidence>
<gene>
    <name evidence="3" type="ORF">AVDCRST_MAG77-4953</name>
</gene>
<dbReference type="PROSITE" id="PS51257">
    <property type="entry name" value="PROKAR_LIPOPROTEIN"/>
    <property type="match status" value="1"/>
</dbReference>
<proteinExistence type="predicted"/>
<protein>
    <recommendedName>
        <fullName evidence="4">PASTA domain-containing protein</fullName>
    </recommendedName>
</protein>
<dbReference type="EMBL" id="CADCTC010000259">
    <property type="protein sequence ID" value="CAA9293344.1"/>
    <property type="molecule type" value="Genomic_DNA"/>
</dbReference>
<keyword evidence="2" id="KW-0732">Signal</keyword>
<accession>A0A6J4K1C4</accession>
<evidence type="ECO:0008006" key="4">
    <source>
        <dbReference type="Google" id="ProtNLM"/>
    </source>
</evidence>
<organism evidence="3">
    <name type="scientific">uncultured Chloroflexota bacterium</name>
    <dbReference type="NCBI Taxonomy" id="166587"/>
    <lineage>
        <taxon>Bacteria</taxon>
        <taxon>Bacillati</taxon>
        <taxon>Chloroflexota</taxon>
        <taxon>environmental samples</taxon>
    </lineage>
</organism>
<feature type="chain" id="PRO_5026890474" description="PASTA domain-containing protein" evidence="2">
    <location>
        <begin position="35"/>
        <end position="215"/>
    </location>
</feature>
<sequence length="215" mass="22579">MCAAAARQGAILPTAMNRVALLALILVSACGPSAAVPDAAAGASPTAGRLPASGPVGPTVISLVPTATPVPPTSVPARQLTGDTLAAALKASGMPITEIVIYTPESDPNKLLGRPGQYVAKVNWRDQRTEPTPFPTVSGFAFPTTEPTPPDATIEVFPDDATLRTRQEYTEAISKSSPLLLQYIYANTARRALMRLPKDFTPDQAQAYQAWLATL</sequence>
<dbReference type="AlphaFoldDB" id="A0A6J4K1C4"/>
<name>A0A6J4K1C4_9CHLR</name>
<feature type="region of interest" description="Disordered" evidence="1">
    <location>
        <begin position="129"/>
        <end position="149"/>
    </location>
</feature>
<feature type="signal peptide" evidence="2">
    <location>
        <begin position="1"/>
        <end position="34"/>
    </location>
</feature>